<dbReference type="InterPro" id="IPR030678">
    <property type="entry name" value="Peptide/Ni-bd"/>
</dbReference>
<dbReference type="GO" id="GO:1904680">
    <property type="term" value="F:peptide transmembrane transporter activity"/>
    <property type="evidence" value="ECO:0007669"/>
    <property type="project" value="TreeGrafter"/>
</dbReference>
<dbReference type="EMBL" id="QGMY01000008">
    <property type="protein sequence ID" value="PWR71314.1"/>
    <property type="molecule type" value="Genomic_DNA"/>
</dbReference>
<comment type="similarity">
    <text evidence="2">Belongs to the bacterial solute-binding protein 5 family.</text>
</comment>
<dbReference type="Gene3D" id="3.10.105.10">
    <property type="entry name" value="Dipeptide-binding Protein, Domain 3"/>
    <property type="match status" value="1"/>
</dbReference>
<protein>
    <submittedName>
        <fullName evidence="6">ABC transporter substrate-binding protein</fullName>
    </submittedName>
</protein>
<evidence type="ECO:0000256" key="4">
    <source>
        <dbReference type="ARBA" id="ARBA00022729"/>
    </source>
</evidence>
<evidence type="ECO:0000259" key="5">
    <source>
        <dbReference type="Pfam" id="PF00496"/>
    </source>
</evidence>
<evidence type="ECO:0000313" key="6">
    <source>
        <dbReference type="EMBL" id="PWR71314.1"/>
    </source>
</evidence>
<gene>
    <name evidence="6" type="ORF">DK846_10630</name>
</gene>
<evidence type="ECO:0000313" key="7">
    <source>
        <dbReference type="Proteomes" id="UP000245657"/>
    </source>
</evidence>
<dbReference type="Proteomes" id="UP000245657">
    <property type="component" value="Unassembled WGS sequence"/>
</dbReference>
<comment type="caution">
    <text evidence="6">The sequence shown here is derived from an EMBL/GenBank/DDBJ whole genome shotgun (WGS) entry which is preliminary data.</text>
</comment>
<name>A0A2V2MSZ1_9EURY</name>
<dbReference type="GeneID" id="97547062"/>
<dbReference type="CDD" id="cd00995">
    <property type="entry name" value="PBP2_NikA_DppA_OppA_like"/>
    <property type="match status" value="1"/>
</dbReference>
<proteinExistence type="inferred from homology"/>
<comment type="subcellular location">
    <subcellularLocation>
        <location evidence="1">Cell envelope</location>
    </subcellularLocation>
</comment>
<keyword evidence="7" id="KW-1185">Reference proteome</keyword>
<organism evidence="6 7">
    <name type="scientific">Methanospirillum lacunae</name>
    <dbReference type="NCBI Taxonomy" id="668570"/>
    <lineage>
        <taxon>Archaea</taxon>
        <taxon>Methanobacteriati</taxon>
        <taxon>Methanobacteriota</taxon>
        <taxon>Stenosarchaea group</taxon>
        <taxon>Methanomicrobia</taxon>
        <taxon>Methanomicrobiales</taxon>
        <taxon>Methanospirillaceae</taxon>
        <taxon>Methanospirillum</taxon>
    </lineage>
</organism>
<dbReference type="PANTHER" id="PTHR30290">
    <property type="entry name" value="PERIPLASMIC BINDING COMPONENT OF ABC TRANSPORTER"/>
    <property type="match status" value="1"/>
</dbReference>
<dbReference type="PIRSF" id="PIRSF002741">
    <property type="entry name" value="MppA"/>
    <property type="match status" value="1"/>
</dbReference>
<accession>A0A2V2MSZ1</accession>
<evidence type="ECO:0000256" key="2">
    <source>
        <dbReference type="ARBA" id="ARBA00005695"/>
    </source>
</evidence>
<keyword evidence="3" id="KW-0813">Transport</keyword>
<dbReference type="AlphaFoldDB" id="A0A2V2MSZ1"/>
<dbReference type="GO" id="GO:0043190">
    <property type="term" value="C:ATP-binding cassette (ABC) transporter complex"/>
    <property type="evidence" value="ECO:0007669"/>
    <property type="project" value="InterPro"/>
</dbReference>
<dbReference type="RefSeq" id="WP_109968932.1">
    <property type="nucleotide sequence ID" value="NZ_CP176093.1"/>
</dbReference>
<dbReference type="GO" id="GO:0015833">
    <property type="term" value="P:peptide transport"/>
    <property type="evidence" value="ECO:0007669"/>
    <property type="project" value="TreeGrafter"/>
</dbReference>
<dbReference type="PANTHER" id="PTHR30290:SF10">
    <property type="entry name" value="PERIPLASMIC OLIGOPEPTIDE-BINDING PROTEIN-RELATED"/>
    <property type="match status" value="1"/>
</dbReference>
<feature type="domain" description="Solute-binding protein family 5" evidence="5">
    <location>
        <begin position="68"/>
        <end position="418"/>
    </location>
</feature>
<dbReference type="InterPro" id="IPR039424">
    <property type="entry name" value="SBP_5"/>
</dbReference>
<reference evidence="6 7" key="1">
    <citation type="submission" date="2018-05" db="EMBL/GenBank/DDBJ databases">
        <title>Draft genome of Methanospirillum lacunae Ki8-1.</title>
        <authorList>
            <person name="Dueholm M.S."/>
            <person name="Nielsen P.H."/>
            <person name="Bakmann L.F."/>
            <person name="Otzen D.E."/>
        </authorList>
    </citation>
    <scope>NUCLEOTIDE SEQUENCE [LARGE SCALE GENOMIC DNA]</scope>
    <source>
        <strain evidence="6 7">Ki8-1</strain>
    </source>
</reference>
<keyword evidence="4" id="KW-0732">Signal</keyword>
<dbReference type="InterPro" id="IPR000914">
    <property type="entry name" value="SBP_5_dom"/>
</dbReference>
<evidence type="ECO:0000256" key="1">
    <source>
        <dbReference type="ARBA" id="ARBA00004196"/>
    </source>
</evidence>
<dbReference type="Pfam" id="PF00496">
    <property type="entry name" value="SBP_bac_5"/>
    <property type="match status" value="1"/>
</dbReference>
<dbReference type="Gene3D" id="3.40.190.10">
    <property type="entry name" value="Periplasmic binding protein-like II"/>
    <property type="match status" value="1"/>
</dbReference>
<dbReference type="SUPFAM" id="SSF53850">
    <property type="entry name" value="Periplasmic binding protein-like II"/>
    <property type="match status" value="1"/>
</dbReference>
<evidence type="ECO:0000256" key="3">
    <source>
        <dbReference type="ARBA" id="ARBA00022448"/>
    </source>
</evidence>
<dbReference type="GO" id="GO:0042597">
    <property type="term" value="C:periplasmic space"/>
    <property type="evidence" value="ECO:0007669"/>
    <property type="project" value="UniProtKB-ARBA"/>
</dbReference>
<sequence length="523" mass="58315">MTNVRSIILGILLILMLGSMGSVLAEDKVLKIGTTDQIKSLSLLSDYNLEQISEASNLPLTQFDENGKVIGALASSYEASPDNTVWTFTLADNIFWSDGKPITGEDVIFSMEVYETDVTAKWLKELVKDAKVEGNKVIYTLNKPYTNLAQDFATREILPKHIWESIDKPLEYADPKGSYVGSGPFYIDSIDLSSAKLIFKKNPYWKGKQPYYDSIEVSWFKNEDAASKALQSGAVDTYWKYATSFPYASIDSLKSTGNFDILEKPSSGLTFLGFNLNKEPMSDLTFRTAVSKALNYPELVSISTLGHGKAPNSGFIPPAMNDYVETDELQYNVNDAKKILADAGYKDSDGNGIIEGKDGKDIKLDFLIRDQFAREGDLVKEYLEKIGVGAEIHVVDQQTWTDQKDKFNYDITLTRTTPFGMIKEAGWATAYFESRMFGGGQLHTVSDPKFLELCDDLLSTTDQTKIAQSAKEVQQYYAENLPGIALYWKNDVTPYNKGITGWYSNPMFGIMNEFTFSGAKPVA</sequence>
<dbReference type="OrthoDB" id="194307at2157"/>